<proteinExistence type="predicted"/>
<dbReference type="GO" id="GO:0004252">
    <property type="term" value="F:serine-type endopeptidase activity"/>
    <property type="evidence" value="ECO:0007669"/>
    <property type="project" value="InterPro"/>
</dbReference>
<sequence length="652" mass="73308">MNKFLACLSLLLASIFSSHTTASNDLVPIESFSKDIEFAGVKISPDGKYLAVITRPEGKNVLMVLSTDTFKVSHAIRFPNDAQVGNYYWVNNERIVLAKEYIKGWKDHPEFHGELFGVNADGSRGKYLVGYQGEMQTGTRIKKATPILGTSYVLDPLIHDRRKMLILTYPWSASNEPHTIVYEVDIYSGKRKRVARSPSKMAGFLTDHDGNVRVAVSNDDYINQKIYTREESGGEWQQLDLGELKYTDISLHAFDSTGASVYVTASENGEAKGLYKLNLESKKFELLHKEPQVSPKKVWVDEVSKELFAIENELGYPAYSFINNSHKSERLKALIQSLQGQQVQLVSSTEDGEKSIIFASSDTNPGSYYLFDAKKNSLRFLFATKSWIKPSEMAITKPVNYKARDGLTIYGYLTIPNNTDEKNLPLVVMPHGGPHGPRDWWGYESEAQLLASRGIAVLKVNFRGSGGFGRNFEHAGHKKWGAEIQYDIIDGVKYLIEQGTVNKDNICIMGASFGGYSALQSAILEPDMFQCAIGVVGVYDLPLMFEEGDISERDRGQRYLKSALGTDEALLKRFSPSYNIDKLKAPVLIVHGGQDERAPIEQAESLVAALKKENHPYIYELLEDEGHGFYKAEHRTRYYKQVLNFLDEHMTF</sequence>
<dbReference type="InterPro" id="IPR001375">
    <property type="entry name" value="Peptidase_S9_cat"/>
</dbReference>
<dbReference type="InterPro" id="IPR029058">
    <property type="entry name" value="AB_hydrolase_fold"/>
</dbReference>
<name>A0AAD0TVQ5_9GAMM</name>
<feature type="signal peptide" evidence="2">
    <location>
        <begin position="1"/>
        <end position="22"/>
    </location>
</feature>
<dbReference type="Gene3D" id="3.40.50.1820">
    <property type="entry name" value="alpha/beta hydrolase"/>
    <property type="match status" value="1"/>
</dbReference>
<evidence type="ECO:0000313" key="4">
    <source>
        <dbReference type="EMBL" id="AYM85297.1"/>
    </source>
</evidence>
<dbReference type="SUPFAM" id="SSF53474">
    <property type="entry name" value="alpha/beta-Hydrolases"/>
    <property type="match status" value="1"/>
</dbReference>
<accession>A0AAD0TVQ5</accession>
<dbReference type="PANTHER" id="PTHR42776:SF27">
    <property type="entry name" value="DIPEPTIDYL PEPTIDASE FAMILY MEMBER 6"/>
    <property type="match status" value="1"/>
</dbReference>
<dbReference type="FunFam" id="3.40.50.1820:FF:000442">
    <property type="entry name" value="Subfamily S9C unassigned peptidase"/>
    <property type="match status" value="1"/>
</dbReference>
<organism evidence="4 5">
    <name type="scientific">Pseudoalteromonas agarivorans</name>
    <dbReference type="NCBI Taxonomy" id="176102"/>
    <lineage>
        <taxon>Bacteria</taxon>
        <taxon>Pseudomonadati</taxon>
        <taxon>Pseudomonadota</taxon>
        <taxon>Gammaproteobacteria</taxon>
        <taxon>Alteromonadales</taxon>
        <taxon>Pseudoalteromonadaceae</taxon>
        <taxon>Pseudoalteromonas</taxon>
    </lineage>
</organism>
<evidence type="ECO:0000313" key="5">
    <source>
        <dbReference type="Proteomes" id="UP000279995"/>
    </source>
</evidence>
<dbReference type="AlphaFoldDB" id="A0AAD0TVQ5"/>
<evidence type="ECO:0000256" key="1">
    <source>
        <dbReference type="ARBA" id="ARBA00022801"/>
    </source>
</evidence>
<protein>
    <submittedName>
        <fullName evidence="4">S9 family peptidase</fullName>
    </submittedName>
</protein>
<evidence type="ECO:0000259" key="3">
    <source>
        <dbReference type="Pfam" id="PF00326"/>
    </source>
</evidence>
<reference evidence="4 5" key="1">
    <citation type="submission" date="2018-10" db="EMBL/GenBank/DDBJ databases">
        <title>Complete Genome Sequence and Transcriptomic Profiles of a Marine Bacterium, Pseudoalteromonas agarivorans Hao 2018.</title>
        <authorList>
            <person name="Hao L."/>
        </authorList>
    </citation>
    <scope>NUCLEOTIDE SEQUENCE [LARGE SCALE GENOMIC DNA]</scope>
    <source>
        <strain evidence="4 5">Hao 2018</strain>
    </source>
</reference>
<feature type="domain" description="Peptidase S9 prolyl oligopeptidase catalytic" evidence="3">
    <location>
        <begin position="441"/>
        <end position="650"/>
    </location>
</feature>
<dbReference type="PRINTS" id="PR00862">
    <property type="entry name" value="PROLIGOPTASE"/>
</dbReference>
<dbReference type="InterPro" id="IPR002470">
    <property type="entry name" value="Peptidase_S9A"/>
</dbReference>
<keyword evidence="1" id="KW-0378">Hydrolase</keyword>
<dbReference type="Proteomes" id="UP000279995">
    <property type="component" value="Chromosome I"/>
</dbReference>
<dbReference type="PANTHER" id="PTHR42776">
    <property type="entry name" value="SERINE PEPTIDASE S9 FAMILY MEMBER"/>
    <property type="match status" value="1"/>
</dbReference>
<keyword evidence="2" id="KW-0732">Signal</keyword>
<gene>
    <name evidence="4" type="ORF">D9T18_00615</name>
</gene>
<dbReference type="GO" id="GO:0006508">
    <property type="term" value="P:proteolysis"/>
    <property type="evidence" value="ECO:0007669"/>
    <property type="project" value="InterPro"/>
</dbReference>
<dbReference type="EMBL" id="CP033065">
    <property type="protein sequence ID" value="AYM85297.1"/>
    <property type="molecule type" value="Genomic_DNA"/>
</dbReference>
<evidence type="ECO:0000256" key="2">
    <source>
        <dbReference type="SAM" id="SignalP"/>
    </source>
</evidence>
<dbReference type="SUPFAM" id="SSF82171">
    <property type="entry name" value="DPP6 N-terminal domain-like"/>
    <property type="match status" value="1"/>
</dbReference>
<dbReference type="RefSeq" id="WP_121636809.1">
    <property type="nucleotide sequence ID" value="NZ_CP033065.1"/>
</dbReference>
<feature type="chain" id="PRO_5042108214" evidence="2">
    <location>
        <begin position="23"/>
        <end position="652"/>
    </location>
</feature>
<dbReference type="Pfam" id="PF00326">
    <property type="entry name" value="Peptidase_S9"/>
    <property type="match status" value="1"/>
</dbReference>